<dbReference type="GO" id="GO:1990904">
    <property type="term" value="C:ribonucleoprotein complex"/>
    <property type="evidence" value="ECO:0007669"/>
    <property type="project" value="UniProtKB-KW"/>
</dbReference>
<accession>A0A075H6F9</accession>
<evidence type="ECO:0000256" key="3">
    <source>
        <dbReference type="RuleBase" id="RU003888"/>
    </source>
</evidence>
<dbReference type="Pfam" id="PF00828">
    <property type="entry name" value="Ribosomal_L27A"/>
    <property type="match status" value="1"/>
</dbReference>
<dbReference type="GO" id="GO:0006412">
    <property type="term" value="P:translation"/>
    <property type="evidence" value="ECO:0007669"/>
    <property type="project" value="InterPro"/>
</dbReference>
<dbReference type="InterPro" id="IPR036227">
    <property type="entry name" value="Ribosomal_uL15/eL18_sf"/>
</dbReference>
<dbReference type="NCBIfam" id="NF003079">
    <property type="entry name" value="PRK04005.1"/>
    <property type="match status" value="1"/>
</dbReference>
<reference evidence="5" key="1">
    <citation type="journal article" date="2014" name="Genome Biol. Evol.">
        <title>Pangenome evidence for extensive interdomain horizontal transfer affecting lineage core and shell genes in uncultured planktonic thaumarchaeota and euryarchaeota.</title>
        <authorList>
            <person name="Deschamps P."/>
            <person name="Zivanovic Y."/>
            <person name="Moreira D."/>
            <person name="Rodriguez-Valera F."/>
            <person name="Lopez-Garcia P."/>
        </authorList>
    </citation>
    <scope>NUCLEOTIDE SEQUENCE</scope>
</reference>
<dbReference type="EMBL" id="KF900921">
    <property type="protein sequence ID" value="AIF11604.1"/>
    <property type="molecule type" value="Genomic_DNA"/>
</dbReference>
<sequence length="115" mass="12391">MVNQLVLLMAKELKKASKKNEAPIWARLADLAIKPSSARRVVNLTKIDKITKDNDALFVPGKVLGTGNVTHKITLCSFSISTVAAKKIIQAGGSVLRFTDMIEKFPTGKGVTIIG</sequence>
<dbReference type="Gene3D" id="3.100.10.10">
    <property type="match status" value="1"/>
</dbReference>
<feature type="domain" description="Large ribosomal subunit protein uL15/eL18" evidence="4">
    <location>
        <begin position="29"/>
        <end position="95"/>
    </location>
</feature>
<organism evidence="5">
    <name type="scientific">uncultured marine thaumarchaeote KM3_52_H07</name>
    <dbReference type="NCBI Taxonomy" id="1456179"/>
    <lineage>
        <taxon>Archaea</taxon>
        <taxon>Nitrososphaerota</taxon>
        <taxon>environmental samples</taxon>
    </lineage>
</organism>
<dbReference type="InterPro" id="IPR021131">
    <property type="entry name" value="Ribosomal_uL15/eL18"/>
</dbReference>
<keyword evidence="2 3" id="KW-0687">Ribonucleoprotein</keyword>
<proteinExistence type="inferred from homology"/>
<dbReference type="GO" id="GO:0005840">
    <property type="term" value="C:ribosome"/>
    <property type="evidence" value="ECO:0007669"/>
    <property type="project" value="UniProtKB-KW"/>
</dbReference>
<evidence type="ECO:0000256" key="1">
    <source>
        <dbReference type="ARBA" id="ARBA00022980"/>
    </source>
</evidence>
<dbReference type="AlphaFoldDB" id="A0A075H6F9"/>
<evidence type="ECO:0000313" key="5">
    <source>
        <dbReference type="EMBL" id="AIF11604.1"/>
    </source>
</evidence>
<protein>
    <submittedName>
        <fullName evidence="5">Ribosomal protein L15 (RP-L18e, RPL18)</fullName>
    </submittedName>
</protein>
<dbReference type="InterPro" id="IPR001196">
    <property type="entry name" value="Ribosomal_uL15_CS"/>
</dbReference>
<evidence type="ECO:0000256" key="2">
    <source>
        <dbReference type="ARBA" id="ARBA00023274"/>
    </source>
</evidence>
<keyword evidence="1 3" id="KW-0689">Ribosomal protein</keyword>
<dbReference type="PROSITE" id="PS00475">
    <property type="entry name" value="RIBOSOMAL_L15"/>
    <property type="match status" value="1"/>
</dbReference>
<evidence type="ECO:0000259" key="4">
    <source>
        <dbReference type="Pfam" id="PF00828"/>
    </source>
</evidence>
<gene>
    <name evidence="5" type="primary">RP-L18e</name>
    <name evidence="5" type="synonym">RPL18</name>
</gene>
<comment type="similarity">
    <text evidence="3">Belongs to the universal ribosomal protein uL15 family.</text>
</comment>
<name>A0A075H6F9_9ARCH</name>
<dbReference type="SUPFAM" id="SSF52080">
    <property type="entry name" value="Ribosomal proteins L15p and L18e"/>
    <property type="match status" value="1"/>
</dbReference>
<dbReference type="GO" id="GO:0003735">
    <property type="term" value="F:structural constituent of ribosome"/>
    <property type="evidence" value="ECO:0007669"/>
    <property type="project" value="InterPro"/>
</dbReference>